<keyword evidence="1" id="KW-0812">Transmembrane</keyword>
<reference evidence="2" key="1">
    <citation type="submission" date="2018-05" db="EMBL/GenBank/DDBJ databases">
        <authorList>
            <person name="Lanie J.A."/>
            <person name="Ng W.-L."/>
            <person name="Kazmierczak K.M."/>
            <person name="Andrzejewski T.M."/>
            <person name="Davidsen T.M."/>
            <person name="Wayne K.J."/>
            <person name="Tettelin H."/>
            <person name="Glass J.I."/>
            <person name="Rusch D."/>
            <person name="Podicherti R."/>
            <person name="Tsui H.-C.T."/>
            <person name="Winkler M.E."/>
        </authorList>
    </citation>
    <scope>NUCLEOTIDE SEQUENCE</scope>
</reference>
<feature type="transmembrane region" description="Helical" evidence="1">
    <location>
        <begin position="174"/>
        <end position="202"/>
    </location>
</feature>
<gene>
    <name evidence="2" type="ORF">METZ01_LOCUS303795</name>
</gene>
<accession>A0A382MUC4</accession>
<sequence length="212" mass="24378">MKSFMKSFQIISTADYFFSTGLDLTSLDYFFLIGDFSVASILVISFTLAYRKGNISFFYYRLFWIGCLIGSTWEFTFLFLGSDFLHSVKDWPFGLDGWPRKLSHSIWDGGIFMVGVLLCNKFVESARFLKFSWNELGIMLSWGIFQELLVEYLFNGRVWVYEPLPWNPVIIPPLLGSATTVGFTLIPQLVWVVAPIVFYLACIYMDGGIETQ</sequence>
<dbReference type="AlphaFoldDB" id="A0A382MUC4"/>
<protein>
    <submittedName>
        <fullName evidence="2">Uncharacterized protein</fullName>
    </submittedName>
</protein>
<dbReference type="EMBL" id="UINC01095118">
    <property type="protein sequence ID" value="SVC50941.1"/>
    <property type="molecule type" value="Genomic_DNA"/>
</dbReference>
<name>A0A382MUC4_9ZZZZ</name>
<evidence type="ECO:0000313" key="2">
    <source>
        <dbReference type="EMBL" id="SVC50941.1"/>
    </source>
</evidence>
<evidence type="ECO:0000256" key="1">
    <source>
        <dbReference type="SAM" id="Phobius"/>
    </source>
</evidence>
<keyword evidence="1" id="KW-0472">Membrane</keyword>
<keyword evidence="1" id="KW-1133">Transmembrane helix</keyword>
<feature type="transmembrane region" description="Helical" evidence="1">
    <location>
        <begin position="29"/>
        <end position="50"/>
    </location>
</feature>
<feature type="transmembrane region" description="Helical" evidence="1">
    <location>
        <begin position="62"/>
        <end position="85"/>
    </location>
</feature>
<proteinExistence type="predicted"/>
<organism evidence="2">
    <name type="scientific">marine metagenome</name>
    <dbReference type="NCBI Taxonomy" id="408172"/>
    <lineage>
        <taxon>unclassified sequences</taxon>
        <taxon>metagenomes</taxon>
        <taxon>ecological metagenomes</taxon>
    </lineage>
</organism>